<feature type="transmembrane region" description="Helical" evidence="7">
    <location>
        <begin position="82"/>
        <end position="99"/>
    </location>
</feature>
<dbReference type="CDD" id="cd06173">
    <property type="entry name" value="MFS_MefA_like"/>
    <property type="match status" value="1"/>
</dbReference>
<proteinExistence type="predicted"/>
<dbReference type="InterPro" id="IPR010290">
    <property type="entry name" value="TM_effector"/>
</dbReference>
<dbReference type="Proteomes" id="UP001164761">
    <property type="component" value="Chromosome"/>
</dbReference>
<name>A0ABY6ZHJ3_9BACL</name>
<dbReference type="EMBL" id="CP104067">
    <property type="protein sequence ID" value="WAH42358.1"/>
    <property type="molecule type" value="Genomic_DNA"/>
</dbReference>
<dbReference type="PANTHER" id="PTHR23513">
    <property type="entry name" value="INTEGRAL MEMBRANE EFFLUX PROTEIN-RELATED"/>
    <property type="match status" value="1"/>
</dbReference>
<dbReference type="PANTHER" id="PTHR23513:SF6">
    <property type="entry name" value="MAJOR FACILITATOR SUPERFAMILY ASSOCIATED DOMAIN-CONTAINING PROTEIN"/>
    <property type="match status" value="1"/>
</dbReference>
<keyword evidence="6 7" id="KW-0472">Membrane</keyword>
<dbReference type="RefSeq" id="WP_268006241.1">
    <property type="nucleotide sequence ID" value="NZ_BSUT01000001.1"/>
</dbReference>
<accession>A0ABY6ZHJ3</accession>
<dbReference type="PROSITE" id="PS50850">
    <property type="entry name" value="MFS"/>
    <property type="match status" value="1"/>
</dbReference>
<keyword evidence="3" id="KW-1003">Cell membrane</keyword>
<feature type="domain" description="Major facilitator superfamily (MFS) profile" evidence="8">
    <location>
        <begin position="1"/>
        <end position="211"/>
    </location>
</feature>
<comment type="subcellular location">
    <subcellularLocation>
        <location evidence="1">Cell membrane</location>
        <topology evidence="1">Multi-pass membrane protein</topology>
    </subcellularLocation>
</comment>
<keyword evidence="5 7" id="KW-1133">Transmembrane helix</keyword>
<evidence type="ECO:0000256" key="3">
    <source>
        <dbReference type="ARBA" id="ARBA00022475"/>
    </source>
</evidence>
<organism evidence="9 10">
    <name type="scientific">Alicyclobacillus fastidiosus</name>
    <dbReference type="NCBI Taxonomy" id="392011"/>
    <lineage>
        <taxon>Bacteria</taxon>
        <taxon>Bacillati</taxon>
        <taxon>Bacillota</taxon>
        <taxon>Bacilli</taxon>
        <taxon>Bacillales</taxon>
        <taxon>Alicyclobacillaceae</taxon>
        <taxon>Alicyclobacillus</taxon>
    </lineage>
</organism>
<feature type="transmembrane region" description="Helical" evidence="7">
    <location>
        <begin position="49"/>
        <end position="70"/>
    </location>
</feature>
<evidence type="ECO:0000313" key="10">
    <source>
        <dbReference type="Proteomes" id="UP001164761"/>
    </source>
</evidence>
<gene>
    <name evidence="9" type="ORF">NZD89_02290</name>
</gene>
<dbReference type="SUPFAM" id="SSF103473">
    <property type="entry name" value="MFS general substrate transporter"/>
    <property type="match status" value="1"/>
</dbReference>
<keyword evidence="4 7" id="KW-0812">Transmembrane</keyword>
<reference evidence="9" key="1">
    <citation type="submission" date="2022-08" db="EMBL/GenBank/DDBJ databases">
        <title>Alicyclobacillus fastidiosus DSM 17978, complete genome.</title>
        <authorList>
            <person name="Wang Q."/>
            <person name="Cai R."/>
            <person name="Wang Z."/>
        </authorList>
    </citation>
    <scope>NUCLEOTIDE SEQUENCE</scope>
    <source>
        <strain evidence="9">DSM 17978</strain>
    </source>
</reference>
<feature type="transmembrane region" description="Helical" evidence="7">
    <location>
        <begin position="20"/>
        <end position="43"/>
    </location>
</feature>
<dbReference type="InterPro" id="IPR036259">
    <property type="entry name" value="MFS_trans_sf"/>
</dbReference>
<feature type="transmembrane region" description="Helical" evidence="7">
    <location>
        <begin position="170"/>
        <end position="192"/>
    </location>
</feature>
<evidence type="ECO:0000313" key="9">
    <source>
        <dbReference type="EMBL" id="WAH42358.1"/>
    </source>
</evidence>
<evidence type="ECO:0000256" key="7">
    <source>
        <dbReference type="SAM" id="Phobius"/>
    </source>
</evidence>
<dbReference type="InterPro" id="IPR020846">
    <property type="entry name" value="MFS_dom"/>
</dbReference>
<keyword evidence="10" id="KW-1185">Reference proteome</keyword>
<dbReference type="Pfam" id="PF05977">
    <property type="entry name" value="MFS_3"/>
    <property type="match status" value="1"/>
</dbReference>
<evidence type="ECO:0000259" key="8">
    <source>
        <dbReference type="PROSITE" id="PS50850"/>
    </source>
</evidence>
<protein>
    <submittedName>
        <fullName evidence="9">MFS transporter</fullName>
    </submittedName>
</protein>
<keyword evidence="2" id="KW-0813">Transport</keyword>
<dbReference type="Gene3D" id="1.20.1250.20">
    <property type="entry name" value="MFS general substrate transporter like domains"/>
    <property type="match status" value="1"/>
</dbReference>
<evidence type="ECO:0000256" key="2">
    <source>
        <dbReference type="ARBA" id="ARBA00022448"/>
    </source>
</evidence>
<evidence type="ECO:0000256" key="6">
    <source>
        <dbReference type="ARBA" id="ARBA00023136"/>
    </source>
</evidence>
<evidence type="ECO:0000256" key="1">
    <source>
        <dbReference type="ARBA" id="ARBA00004651"/>
    </source>
</evidence>
<evidence type="ECO:0000256" key="4">
    <source>
        <dbReference type="ARBA" id="ARBA00022692"/>
    </source>
</evidence>
<sequence length="211" mass="22793">MRIRHEGISIFLRRRHFRNLWLGSVISGLGNELGSAAVLWMVLGITHSPAAVGLISLCVGVPAAIVNPFAGVLGDRFSRSRLMVLGNVLLALIYGGIAVNSHLGIHWIWLSYVLLALSSVVTPLTSTGRSQLVAELLPEDERSTANFFDDVYLHLTWLVGPAIAGLSVAWLGYGLVLVLDAVSFILCAIFLFSIPSSLHTPGTPFSQLSEY</sequence>
<evidence type="ECO:0000256" key="5">
    <source>
        <dbReference type="ARBA" id="ARBA00022989"/>
    </source>
</evidence>